<keyword evidence="1" id="KW-0812">Transmembrane</keyword>
<feature type="transmembrane region" description="Helical" evidence="1">
    <location>
        <begin position="6"/>
        <end position="25"/>
    </location>
</feature>
<dbReference type="Proteomes" id="UP000681041">
    <property type="component" value="Chromosome"/>
</dbReference>
<dbReference type="AlphaFoldDB" id="A0A8T8K5X6"/>
<keyword evidence="3" id="KW-1185">Reference proteome</keyword>
<accession>A0A8T8K5X6</accession>
<feature type="transmembrane region" description="Helical" evidence="1">
    <location>
        <begin position="37"/>
        <end position="53"/>
    </location>
</feature>
<evidence type="ECO:0000256" key="1">
    <source>
        <dbReference type="SAM" id="Phobius"/>
    </source>
</evidence>
<feature type="transmembrane region" description="Helical" evidence="1">
    <location>
        <begin position="87"/>
        <end position="105"/>
    </location>
</feature>
<protein>
    <submittedName>
        <fullName evidence="2">DUF2104 family protein</fullName>
    </submittedName>
</protein>
<evidence type="ECO:0000313" key="3">
    <source>
        <dbReference type="Proteomes" id="UP000681041"/>
    </source>
</evidence>
<dbReference type="GeneID" id="64819410"/>
<gene>
    <name evidence="2" type="ORF">HYG87_01560</name>
</gene>
<dbReference type="InterPro" id="IPR019211">
    <property type="entry name" value="EhaL"/>
</dbReference>
<sequence>MDEITYLIYIISFVLGSVLGLLLSYKKYNQPFVIKKIDPVALIISIAGWFLVLNSALLFFLPSFVSISLGLFMVALVLGMRPGYGRYETIFGILISAAVWLALTII</sequence>
<keyword evidence="1" id="KW-0472">Membrane</keyword>
<organism evidence="2 3">
    <name type="scientific">Methanobacterium alkalithermotolerans</name>
    <dbReference type="NCBI Taxonomy" id="2731220"/>
    <lineage>
        <taxon>Archaea</taxon>
        <taxon>Methanobacteriati</taxon>
        <taxon>Methanobacteriota</taxon>
        <taxon>Methanomada group</taxon>
        <taxon>Methanobacteria</taxon>
        <taxon>Methanobacteriales</taxon>
        <taxon>Methanobacteriaceae</taxon>
        <taxon>Methanobacterium</taxon>
    </lineage>
</organism>
<dbReference type="OrthoDB" id="64436at2157"/>
<evidence type="ECO:0000313" key="2">
    <source>
        <dbReference type="EMBL" id="QUH22543.1"/>
    </source>
</evidence>
<dbReference type="RefSeq" id="WP_211533487.1">
    <property type="nucleotide sequence ID" value="NZ_CP058560.1"/>
</dbReference>
<dbReference type="KEGG" id="meme:HYG87_01560"/>
<dbReference type="Pfam" id="PF09877">
    <property type="entry name" value="EhaL"/>
    <property type="match status" value="1"/>
</dbReference>
<reference evidence="2" key="1">
    <citation type="submission" date="2020-07" db="EMBL/GenBank/DDBJ databases">
        <title>Methanobacterium. sp. MethCan genome.</title>
        <authorList>
            <person name="Postec A."/>
            <person name="Quemeneur M."/>
        </authorList>
    </citation>
    <scope>NUCLEOTIDE SEQUENCE</scope>
    <source>
        <strain evidence="2">MethCAN</strain>
    </source>
</reference>
<dbReference type="EMBL" id="CP058560">
    <property type="protein sequence ID" value="QUH22543.1"/>
    <property type="molecule type" value="Genomic_DNA"/>
</dbReference>
<name>A0A8T8K5X6_9EURY</name>
<feature type="transmembrane region" description="Helical" evidence="1">
    <location>
        <begin position="59"/>
        <end position="80"/>
    </location>
</feature>
<keyword evidence="1" id="KW-1133">Transmembrane helix</keyword>
<proteinExistence type="predicted"/>